<dbReference type="PROSITE" id="PS50222">
    <property type="entry name" value="EF_HAND_2"/>
    <property type="match status" value="2"/>
</dbReference>
<evidence type="ECO:0000313" key="14">
    <source>
        <dbReference type="Proteomes" id="UP000663889"/>
    </source>
</evidence>
<dbReference type="Pfam" id="PF13405">
    <property type="entry name" value="EF-hand_6"/>
    <property type="match status" value="1"/>
</dbReference>
<evidence type="ECO:0000313" key="11">
    <source>
        <dbReference type="EMBL" id="CAF3610921.1"/>
    </source>
</evidence>
<evidence type="ECO:0000313" key="10">
    <source>
        <dbReference type="EMBL" id="CAF3587319.1"/>
    </source>
</evidence>
<dbReference type="Proteomes" id="UP000663836">
    <property type="component" value="Unassembled WGS sequence"/>
</dbReference>
<comment type="caution">
    <text evidence="7">The sequence shown here is derived from an EMBL/GenBank/DDBJ whole genome shotgun (WGS) entry which is preliminary data.</text>
</comment>
<keyword evidence="13" id="KW-1185">Reference proteome</keyword>
<evidence type="ECO:0000259" key="3">
    <source>
        <dbReference type="PROSITE" id="PS50222"/>
    </source>
</evidence>
<protein>
    <recommendedName>
        <fullName evidence="3">EF-hand domain-containing protein</fullName>
    </recommendedName>
</protein>
<dbReference type="Proteomes" id="UP000663889">
    <property type="component" value="Unassembled WGS sequence"/>
</dbReference>
<dbReference type="AlphaFoldDB" id="A0A814J4N5"/>
<evidence type="ECO:0000313" key="12">
    <source>
        <dbReference type="EMBL" id="CAF3775923.1"/>
    </source>
</evidence>
<dbReference type="EMBL" id="CAJNOL010000651">
    <property type="protein sequence ID" value="CAF1153429.1"/>
    <property type="molecule type" value="Genomic_DNA"/>
</dbReference>
<feature type="domain" description="EF-hand" evidence="3">
    <location>
        <begin position="14"/>
        <end position="49"/>
    </location>
</feature>
<dbReference type="GO" id="GO:0005509">
    <property type="term" value="F:calcium ion binding"/>
    <property type="evidence" value="ECO:0007669"/>
    <property type="project" value="InterPro"/>
</dbReference>
<accession>A0A814J4N5</accession>
<evidence type="ECO:0000313" key="9">
    <source>
        <dbReference type="EMBL" id="CAF1153429.1"/>
    </source>
</evidence>
<organism evidence="7 14">
    <name type="scientific">Rotaria sordida</name>
    <dbReference type="NCBI Taxonomy" id="392033"/>
    <lineage>
        <taxon>Eukaryota</taxon>
        <taxon>Metazoa</taxon>
        <taxon>Spiralia</taxon>
        <taxon>Gnathifera</taxon>
        <taxon>Rotifera</taxon>
        <taxon>Eurotatoria</taxon>
        <taxon>Bdelloidea</taxon>
        <taxon>Philodinida</taxon>
        <taxon>Philodinidae</taxon>
        <taxon>Rotaria</taxon>
    </lineage>
</organism>
<evidence type="ECO:0000256" key="1">
    <source>
        <dbReference type="ARBA" id="ARBA00022737"/>
    </source>
</evidence>
<name>A0A814J4N5_9BILA</name>
<dbReference type="EMBL" id="CAJNOU010000560">
    <property type="protein sequence ID" value="CAF1032587.1"/>
    <property type="molecule type" value="Genomic_DNA"/>
</dbReference>
<evidence type="ECO:0000313" key="4">
    <source>
        <dbReference type="EMBL" id="CAF0771852.1"/>
    </source>
</evidence>
<dbReference type="EMBL" id="CAJOBE010001803">
    <property type="protein sequence ID" value="CAF3775923.1"/>
    <property type="molecule type" value="Genomic_DNA"/>
</dbReference>
<dbReference type="SUPFAM" id="SSF47473">
    <property type="entry name" value="EF-hand"/>
    <property type="match status" value="1"/>
</dbReference>
<dbReference type="PROSITE" id="PS00018">
    <property type="entry name" value="EF_HAND_1"/>
    <property type="match status" value="1"/>
</dbReference>
<dbReference type="InterPro" id="IPR018247">
    <property type="entry name" value="EF_Hand_1_Ca_BS"/>
</dbReference>
<dbReference type="EMBL" id="CAJOAX010000421">
    <property type="protein sequence ID" value="CAF3587319.1"/>
    <property type="molecule type" value="Genomic_DNA"/>
</dbReference>
<dbReference type="Proteomes" id="UP000663823">
    <property type="component" value="Unassembled WGS sequence"/>
</dbReference>
<evidence type="ECO:0000313" key="5">
    <source>
        <dbReference type="EMBL" id="CAF0932280.1"/>
    </source>
</evidence>
<evidence type="ECO:0000256" key="2">
    <source>
        <dbReference type="ARBA" id="ARBA00022837"/>
    </source>
</evidence>
<keyword evidence="1" id="KW-0677">Repeat</keyword>
<evidence type="ECO:0000313" key="7">
    <source>
        <dbReference type="EMBL" id="CAF1032587.1"/>
    </source>
</evidence>
<dbReference type="Proteomes" id="UP000663854">
    <property type="component" value="Unassembled WGS sequence"/>
</dbReference>
<dbReference type="EMBL" id="CAJNOH010000023">
    <property type="protein sequence ID" value="CAF0771852.1"/>
    <property type="molecule type" value="Genomic_DNA"/>
</dbReference>
<evidence type="ECO:0000313" key="6">
    <source>
        <dbReference type="EMBL" id="CAF0957505.1"/>
    </source>
</evidence>
<dbReference type="EMBL" id="CAJNOT010000368">
    <property type="protein sequence ID" value="CAF0957505.1"/>
    <property type="molecule type" value="Genomic_DNA"/>
</dbReference>
<dbReference type="SMART" id="SM00054">
    <property type="entry name" value="EFh"/>
    <property type="match status" value="2"/>
</dbReference>
<dbReference type="Gene3D" id="1.10.238.10">
    <property type="entry name" value="EF-hand"/>
    <property type="match status" value="2"/>
</dbReference>
<reference evidence="7" key="1">
    <citation type="submission" date="2021-02" db="EMBL/GenBank/DDBJ databases">
        <authorList>
            <person name="Nowell W R."/>
        </authorList>
    </citation>
    <scope>NUCLEOTIDE SEQUENCE</scope>
</reference>
<dbReference type="EMBL" id="CAJOBD010000197">
    <property type="protein sequence ID" value="CAF3610921.1"/>
    <property type="molecule type" value="Genomic_DNA"/>
</dbReference>
<evidence type="ECO:0000313" key="13">
    <source>
        <dbReference type="Proteomes" id="UP000663870"/>
    </source>
</evidence>
<dbReference type="Proteomes" id="UP000663864">
    <property type="component" value="Unassembled WGS sequence"/>
</dbReference>
<dbReference type="EMBL" id="CAJNOO010000398">
    <property type="protein sequence ID" value="CAF0932280.1"/>
    <property type="molecule type" value="Genomic_DNA"/>
</dbReference>
<feature type="domain" description="EF-hand" evidence="3">
    <location>
        <begin position="93"/>
        <end position="128"/>
    </location>
</feature>
<dbReference type="Proteomes" id="UP000663870">
    <property type="component" value="Unassembled WGS sequence"/>
</dbReference>
<dbReference type="Proteomes" id="UP000663882">
    <property type="component" value="Unassembled WGS sequence"/>
</dbReference>
<dbReference type="InterPro" id="IPR002048">
    <property type="entry name" value="EF_hand_dom"/>
</dbReference>
<dbReference type="Proteomes" id="UP000663874">
    <property type="component" value="Unassembled WGS sequence"/>
</dbReference>
<dbReference type="OrthoDB" id="26525at2759"/>
<evidence type="ECO:0000313" key="8">
    <source>
        <dbReference type="EMBL" id="CAF1150136.1"/>
    </source>
</evidence>
<dbReference type="EMBL" id="CAJNOL010000643">
    <property type="protein sequence ID" value="CAF1150136.1"/>
    <property type="molecule type" value="Genomic_DNA"/>
</dbReference>
<sequence>MSNNSNNNTNANWQFIRAVEEAFFLLDRDHDRLVKEDDFCAIAKSVGIELDSNEALKLIQTTIREQTDDQLDETGLTVDQYSTLMLRYVGSSELNDELRQTFDVFDRDHDGLITRQDMDKLRSENSLFNQLDDEQYELVIKELLIQGNNNKGLDFNQFVHLMMHQ</sequence>
<gene>
    <name evidence="12" type="ORF">FNK824_LOCUS13635</name>
    <name evidence="11" type="ORF">JBS370_LOCUS4286</name>
    <name evidence="8" type="ORF">JXQ802_LOCUS21684</name>
    <name evidence="9" type="ORF">JXQ802_LOCUS21860</name>
    <name evidence="10" type="ORF">OTI717_LOCUS6124</name>
    <name evidence="4" type="ORF">PYM288_LOCUS3150</name>
    <name evidence="5" type="ORF">RFH988_LOCUS10606</name>
    <name evidence="7" type="ORF">SEV965_LOCUS12392</name>
    <name evidence="6" type="ORF">ZHD862_LOCUS10341</name>
</gene>
<dbReference type="InterPro" id="IPR011992">
    <property type="entry name" value="EF-hand-dom_pair"/>
</dbReference>
<dbReference type="FunFam" id="1.10.238.10:FF:000003">
    <property type="entry name" value="Calmodulin A"/>
    <property type="match status" value="1"/>
</dbReference>
<proteinExistence type="predicted"/>
<keyword evidence="2" id="KW-0106">Calcium</keyword>